<sequence length="1187" mass="128437">MQDTGGAAIPDATVTVHNVGTGVDTTVKSGGAGDYTVPFLDPGNYTVRASAQGFREVVRNNVELHVQDKLTVDLSLGAGATSDVVTVTADPPLLDTGSATRGALIDNVKVTELPIIGRNPINLADLAPGVVFQGNQSFRRPFDNGDVINFSVNGGLRQANSFLIDGAPDDAYSDTAGDKSHVNLNVAFIPTAEVTQEFKVVSNFYDAQYGRTGGGIFNVITKSGTNQLHGDVYYFLQRYNFNANNVGNKFNNLPIYSIDPVTKQFLAAPRLDQYGLQVNGPVRIPGVYNGTDKTFFLFGIERYKENTPSPGLVGTITAAERNGDFSQSGVNIYDPYTTRLDARGNCCIRDQFPNNIIPAARLNGAGFKLAQAFPAPNITTATSNNNYNVGANLSIDRFNNYNIRIDQNFGQKERIYGRYSYGRRNQTDQGNTNYPLPLLDAQDPLARINNNAVLDSLTQLTPRLTMDLRVAYSRYNESVLRTRSATVDPTQYGFSSNYAAQRFVDVFPKLGFDNTNGVNLPGGLGSTGIGSRDPRFGISNIISFQPSVEWVVGRHSLHLGADLRDVDFNNGGASYTLGQGGFNFTRLQTQSNPTAAQTAGNGSSVAALLLGFPNNGIIQYTPYTGYRFRYYAMFIQDDFKLSNRLTINAGLRYDIEGSPYELHNRANRGFDVNAASPLAAAAASASSYCPACASLKGGLLFAGVGGQPRAFYNTRFGDIQPRIGAVYQVSKDNLFRGGYGLFYLPEAGLSPAQGFAQDTAMIPTNAAAGSQADNYRPRGNNPSAQPLNDPFATGVLQPTGSSLGLATFQGQSVTFNNPNRYIPYVHQFSFGMQQQLPYNIRIDVGYVGSRSNHINTNDNQAGGPRNLNVLSNAQIAQARNAAASGGFASASAYLSQTQPNPFFGLIPGSTLGTSPRLQLSQLLLPFPQFQTINYGQESVGKIWYDSLQIFGEKRYSQGLSISAAFTWSKTQEALAFLNPQDPAPFKNIGAQDRPFRFTPAMVFELPFGRHHQFFSNDSRWVEALIGGFQVQVSYIIQSGVPAGLNGGYLVVADPRIGSPHSKTQYFNTCTLNVNGTKTGNCSSGIIAFQQINSANLDLRGAPFQIGSIRNPNAPIGNASISKRVNITEHFNTQFRFEAFNFTNTYVPNGPDMTPTNNTFGTLSGATSTPNGQSNLPRVVQLGAKINF</sequence>
<keyword evidence="4" id="KW-0812">Transmembrane</keyword>
<dbReference type="InterPro" id="IPR008969">
    <property type="entry name" value="CarboxyPept-like_regulatory"/>
</dbReference>
<reference evidence="8 9" key="1">
    <citation type="submission" date="2024-12" db="EMBL/GenBank/DDBJ databases">
        <authorList>
            <person name="Lee Y."/>
        </authorList>
    </citation>
    <scope>NUCLEOTIDE SEQUENCE [LARGE SCALE GENOMIC DNA]</scope>
    <source>
        <strain evidence="8 9">03SUJ4</strain>
    </source>
</reference>
<keyword evidence="5" id="KW-0472">Membrane</keyword>
<evidence type="ECO:0000313" key="8">
    <source>
        <dbReference type="EMBL" id="MFN2975457.1"/>
    </source>
</evidence>
<dbReference type="Pfam" id="PF13620">
    <property type="entry name" value="CarboxypepD_reg"/>
    <property type="match status" value="1"/>
</dbReference>
<dbReference type="Pfam" id="PF25183">
    <property type="entry name" value="OMP_b-brl_4"/>
    <property type="match status" value="1"/>
</dbReference>
<dbReference type="Gene3D" id="2.40.170.20">
    <property type="entry name" value="TonB-dependent receptor, beta-barrel domain"/>
    <property type="match status" value="1"/>
</dbReference>
<dbReference type="PANTHER" id="PTHR30069">
    <property type="entry name" value="TONB-DEPENDENT OUTER MEMBRANE RECEPTOR"/>
    <property type="match status" value="1"/>
</dbReference>
<dbReference type="Proteomes" id="UP001634747">
    <property type="component" value="Unassembled WGS sequence"/>
</dbReference>
<dbReference type="SUPFAM" id="SSF49464">
    <property type="entry name" value="Carboxypeptidase regulatory domain-like"/>
    <property type="match status" value="1"/>
</dbReference>
<evidence type="ECO:0000259" key="7">
    <source>
        <dbReference type="Pfam" id="PF25183"/>
    </source>
</evidence>
<keyword evidence="3" id="KW-1134">Transmembrane beta strand</keyword>
<evidence type="ECO:0000256" key="2">
    <source>
        <dbReference type="ARBA" id="ARBA00022448"/>
    </source>
</evidence>
<dbReference type="InterPro" id="IPR039426">
    <property type="entry name" value="TonB-dep_rcpt-like"/>
</dbReference>
<proteinExistence type="predicted"/>
<dbReference type="Gene3D" id="2.60.40.1120">
    <property type="entry name" value="Carboxypeptidase-like, regulatory domain"/>
    <property type="match status" value="1"/>
</dbReference>
<organism evidence="8 9">
    <name type="scientific">Terriglobus aquaticus</name>
    <dbReference type="NCBI Taxonomy" id="940139"/>
    <lineage>
        <taxon>Bacteria</taxon>
        <taxon>Pseudomonadati</taxon>
        <taxon>Acidobacteriota</taxon>
        <taxon>Terriglobia</taxon>
        <taxon>Terriglobales</taxon>
        <taxon>Acidobacteriaceae</taxon>
        <taxon>Terriglobus</taxon>
    </lineage>
</organism>
<name>A0ABW9KK36_9BACT</name>
<comment type="subcellular location">
    <subcellularLocation>
        <location evidence="1">Cell outer membrane</location>
        <topology evidence="1">Multi-pass membrane protein</topology>
    </subcellularLocation>
</comment>
<evidence type="ECO:0000313" key="9">
    <source>
        <dbReference type="Proteomes" id="UP001634747"/>
    </source>
</evidence>
<evidence type="ECO:0000256" key="3">
    <source>
        <dbReference type="ARBA" id="ARBA00022452"/>
    </source>
</evidence>
<keyword evidence="2" id="KW-0813">Transport</keyword>
<keyword evidence="9" id="KW-1185">Reference proteome</keyword>
<evidence type="ECO:0000256" key="5">
    <source>
        <dbReference type="ARBA" id="ARBA00023136"/>
    </source>
</evidence>
<keyword evidence="8" id="KW-0675">Receptor</keyword>
<dbReference type="InterPro" id="IPR057601">
    <property type="entry name" value="Oar-like_b-barrel"/>
</dbReference>
<protein>
    <submittedName>
        <fullName evidence="8">TonB-dependent receptor domain-containing protein</fullName>
    </submittedName>
</protein>
<dbReference type="SUPFAM" id="SSF56935">
    <property type="entry name" value="Porins"/>
    <property type="match status" value="1"/>
</dbReference>
<dbReference type="InterPro" id="IPR036942">
    <property type="entry name" value="Beta-barrel_TonB_sf"/>
</dbReference>
<dbReference type="RefSeq" id="WP_263413019.1">
    <property type="nucleotide sequence ID" value="NZ_BAABBH010000001.1"/>
</dbReference>
<feature type="domain" description="TonB-dependent transporter Oar-like beta-barrel" evidence="7">
    <location>
        <begin position="220"/>
        <end position="1180"/>
    </location>
</feature>
<dbReference type="PANTHER" id="PTHR30069:SF46">
    <property type="entry name" value="OAR PROTEIN"/>
    <property type="match status" value="1"/>
</dbReference>
<comment type="caution">
    <text evidence="8">The sequence shown here is derived from an EMBL/GenBank/DDBJ whole genome shotgun (WGS) entry which is preliminary data.</text>
</comment>
<evidence type="ECO:0000256" key="6">
    <source>
        <dbReference type="ARBA" id="ARBA00023237"/>
    </source>
</evidence>
<evidence type="ECO:0000256" key="1">
    <source>
        <dbReference type="ARBA" id="ARBA00004571"/>
    </source>
</evidence>
<evidence type="ECO:0000256" key="4">
    <source>
        <dbReference type="ARBA" id="ARBA00022692"/>
    </source>
</evidence>
<keyword evidence="6" id="KW-0998">Cell outer membrane</keyword>
<accession>A0ABW9KK36</accession>
<gene>
    <name evidence="8" type="ORF">ACK2TP_06760</name>
</gene>
<dbReference type="EMBL" id="JBJYXY010000001">
    <property type="protein sequence ID" value="MFN2975457.1"/>
    <property type="molecule type" value="Genomic_DNA"/>
</dbReference>